<protein>
    <submittedName>
        <fullName evidence="2 3">Stage V sporulation protein AD</fullName>
    </submittedName>
</protein>
<feature type="region of interest" description="Disordered" evidence="1">
    <location>
        <begin position="1"/>
        <end position="21"/>
    </location>
</feature>
<reference evidence="3" key="2">
    <citation type="submission" date="2020-05" db="UniProtKB">
        <authorList>
            <consortium name="EnsemblMetazoa"/>
        </authorList>
    </citation>
    <scope>IDENTIFICATION</scope>
</reference>
<feature type="compositionally biased region" description="Polar residues" evidence="1">
    <location>
        <begin position="1"/>
        <end position="12"/>
    </location>
</feature>
<gene>
    <name evidence="2" type="ORF">ZHAS_00020725</name>
</gene>
<dbReference type="EMBL" id="KE525396">
    <property type="protein sequence ID" value="KFB52482.1"/>
    <property type="molecule type" value="Genomic_DNA"/>
</dbReference>
<organism evidence="2">
    <name type="scientific">Anopheles sinensis</name>
    <name type="common">Mosquito</name>
    <dbReference type="NCBI Taxonomy" id="74873"/>
    <lineage>
        <taxon>Eukaryota</taxon>
        <taxon>Metazoa</taxon>
        <taxon>Ecdysozoa</taxon>
        <taxon>Arthropoda</taxon>
        <taxon>Hexapoda</taxon>
        <taxon>Insecta</taxon>
        <taxon>Pterygota</taxon>
        <taxon>Neoptera</taxon>
        <taxon>Endopterygota</taxon>
        <taxon>Diptera</taxon>
        <taxon>Nematocera</taxon>
        <taxon>Culicoidea</taxon>
        <taxon>Culicidae</taxon>
        <taxon>Anophelinae</taxon>
        <taxon>Anopheles</taxon>
    </lineage>
</organism>
<evidence type="ECO:0000313" key="2">
    <source>
        <dbReference type="EMBL" id="KFB52482.1"/>
    </source>
</evidence>
<dbReference type="EnsemblMetazoa" id="ASIC020725-RA">
    <property type="protein sequence ID" value="ASIC020725-PA"/>
    <property type="gene ID" value="ASIC020725"/>
</dbReference>
<sequence length="128" mass="14382">MKQRQVHQSTKPPLTPKRDLIHGHRWHGVPSWAFAPPRRCHVGCERKGRDKAVPRVGEVTIFFGHPFEAGKGGGLINGLLSLSSAGRLWLAKGRIESTLSFVTMPRCRVISKELPWNRRLAMMLLAVI</sequence>
<name>A0A084WQI8_ANOSI</name>
<dbReference type="EMBL" id="ATLV01025637">
    <property type="status" value="NOT_ANNOTATED_CDS"/>
    <property type="molecule type" value="Genomic_DNA"/>
</dbReference>
<proteinExistence type="predicted"/>
<dbReference type="Proteomes" id="UP000030765">
    <property type="component" value="Unassembled WGS sequence"/>
</dbReference>
<keyword evidence="4" id="KW-1185">Reference proteome</keyword>
<evidence type="ECO:0000313" key="4">
    <source>
        <dbReference type="Proteomes" id="UP000030765"/>
    </source>
</evidence>
<dbReference type="AlphaFoldDB" id="A0A084WQI8"/>
<accession>A0A084WQI8</accession>
<dbReference type="VEuPathDB" id="VectorBase:ASIC020725"/>
<reference evidence="2 4" key="1">
    <citation type="journal article" date="2014" name="BMC Genomics">
        <title>Genome sequence of Anopheles sinensis provides insight into genetics basis of mosquito competence for malaria parasites.</title>
        <authorList>
            <person name="Zhou D."/>
            <person name="Zhang D."/>
            <person name="Ding G."/>
            <person name="Shi L."/>
            <person name="Hou Q."/>
            <person name="Ye Y."/>
            <person name="Xu Y."/>
            <person name="Zhou H."/>
            <person name="Xiong C."/>
            <person name="Li S."/>
            <person name="Yu J."/>
            <person name="Hong S."/>
            <person name="Yu X."/>
            <person name="Zou P."/>
            <person name="Chen C."/>
            <person name="Chang X."/>
            <person name="Wang W."/>
            <person name="Lv Y."/>
            <person name="Sun Y."/>
            <person name="Ma L."/>
            <person name="Shen B."/>
            <person name="Zhu C."/>
        </authorList>
    </citation>
    <scope>NUCLEOTIDE SEQUENCE [LARGE SCALE GENOMIC DNA]</scope>
</reference>
<evidence type="ECO:0000256" key="1">
    <source>
        <dbReference type="SAM" id="MobiDB-lite"/>
    </source>
</evidence>
<evidence type="ECO:0000313" key="3">
    <source>
        <dbReference type="EnsemblMetazoa" id="ASIC020725-PA"/>
    </source>
</evidence>